<comment type="caution">
    <text evidence="4">The sequence shown here is derived from an EMBL/GenBank/DDBJ whole genome shotgun (WGS) entry which is preliminary data.</text>
</comment>
<feature type="chain" id="PRO_5018771516" evidence="3">
    <location>
        <begin position="26"/>
        <end position="338"/>
    </location>
</feature>
<evidence type="ECO:0000313" key="5">
    <source>
        <dbReference type="Proteomes" id="UP000283509"/>
    </source>
</evidence>
<evidence type="ECO:0000256" key="3">
    <source>
        <dbReference type="SAM" id="SignalP"/>
    </source>
</evidence>
<reference evidence="4 5" key="2">
    <citation type="submission" date="2019-01" db="EMBL/GenBank/DDBJ databases">
        <title>The decoding of complex shrimp genome reveals the adaptation for benthos swimmer, frequently molting mechanism and breeding impact on genome.</title>
        <authorList>
            <person name="Sun Y."/>
            <person name="Gao Y."/>
            <person name="Yu Y."/>
        </authorList>
    </citation>
    <scope>NUCLEOTIDE SEQUENCE [LARGE SCALE GENOMIC DNA]</scope>
    <source>
        <tissue evidence="4">Muscle</tissue>
    </source>
</reference>
<name>A0A3R7M0Z1_PENVA</name>
<keyword evidence="2" id="KW-0812">Transmembrane</keyword>
<dbReference type="OrthoDB" id="6345841at2759"/>
<evidence type="ECO:0000313" key="4">
    <source>
        <dbReference type="EMBL" id="ROT68771.1"/>
    </source>
</evidence>
<protein>
    <submittedName>
        <fullName evidence="4">Uncharacterized protein</fullName>
    </submittedName>
</protein>
<dbReference type="Proteomes" id="UP000283509">
    <property type="component" value="Unassembled WGS sequence"/>
</dbReference>
<gene>
    <name evidence="4" type="ORF">C7M84_013063</name>
</gene>
<keyword evidence="2" id="KW-1133">Transmembrane helix</keyword>
<sequence length="338" mass="36683">MSTARMVHTAVAVLCAAAVSATVSGVDSLQRVGVTSLSRLLALASDVEPHSCWCEDPLVPCPVFVPRAPLHQLLNLTCDPDKAHCCLERVTHLDEDSILPFNATGDITTVEEFRDFLKSVVDLLMPRNSGVVNSLPLAAGSPQQEYVRSLSSMDSDETHLEASPGSLEEDPGVESGRQNFGFWRRQEPNDEVNSIYSDSDTETNSLTDQQVYTHEYLEGSSSNEKNDEDPLFHAIKGLATFLLNSEKQTILDHASEDHGFAAENNTSSISDKIDVLKYSKLGWFSRAVEYAIDGSLYIGIALAVMYFTSMILSGLISTVGSTCFICAVLGNPELAAIA</sequence>
<keyword evidence="5" id="KW-1185">Reference proteome</keyword>
<reference evidence="4 5" key="1">
    <citation type="submission" date="2018-04" db="EMBL/GenBank/DDBJ databases">
        <authorList>
            <person name="Zhang X."/>
            <person name="Yuan J."/>
            <person name="Li F."/>
            <person name="Xiang J."/>
        </authorList>
    </citation>
    <scope>NUCLEOTIDE SEQUENCE [LARGE SCALE GENOMIC DNA]</scope>
    <source>
        <tissue evidence="4">Muscle</tissue>
    </source>
</reference>
<feature type="signal peptide" evidence="3">
    <location>
        <begin position="1"/>
        <end position="25"/>
    </location>
</feature>
<dbReference type="AlphaFoldDB" id="A0A3R7M0Z1"/>
<evidence type="ECO:0000256" key="1">
    <source>
        <dbReference type="SAM" id="MobiDB-lite"/>
    </source>
</evidence>
<feature type="transmembrane region" description="Helical" evidence="2">
    <location>
        <begin position="296"/>
        <end position="329"/>
    </location>
</feature>
<dbReference type="EMBL" id="QCYY01002635">
    <property type="protein sequence ID" value="ROT68771.1"/>
    <property type="molecule type" value="Genomic_DNA"/>
</dbReference>
<keyword evidence="3" id="KW-0732">Signal</keyword>
<proteinExistence type="predicted"/>
<accession>A0A3R7M0Z1</accession>
<keyword evidence="2" id="KW-0472">Membrane</keyword>
<evidence type="ECO:0000256" key="2">
    <source>
        <dbReference type="SAM" id="Phobius"/>
    </source>
</evidence>
<feature type="region of interest" description="Disordered" evidence="1">
    <location>
        <begin position="147"/>
        <end position="184"/>
    </location>
</feature>
<organism evidence="4 5">
    <name type="scientific">Penaeus vannamei</name>
    <name type="common">Whiteleg shrimp</name>
    <name type="synonym">Litopenaeus vannamei</name>
    <dbReference type="NCBI Taxonomy" id="6689"/>
    <lineage>
        <taxon>Eukaryota</taxon>
        <taxon>Metazoa</taxon>
        <taxon>Ecdysozoa</taxon>
        <taxon>Arthropoda</taxon>
        <taxon>Crustacea</taxon>
        <taxon>Multicrustacea</taxon>
        <taxon>Malacostraca</taxon>
        <taxon>Eumalacostraca</taxon>
        <taxon>Eucarida</taxon>
        <taxon>Decapoda</taxon>
        <taxon>Dendrobranchiata</taxon>
        <taxon>Penaeoidea</taxon>
        <taxon>Penaeidae</taxon>
        <taxon>Penaeus</taxon>
    </lineage>
</organism>